<feature type="transmembrane region" description="Helical" evidence="10">
    <location>
        <begin position="54"/>
        <end position="80"/>
    </location>
</feature>
<feature type="transmembrane region" description="Helical" evidence="10">
    <location>
        <begin position="351"/>
        <end position="372"/>
    </location>
</feature>
<evidence type="ECO:0000256" key="6">
    <source>
        <dbReference type="ARBA" id="ARBA00022989"/>
    </source>
</evidence>
<evidence type="ECO:0000256" key="3">
    <source>
        <dbReference type="ARBA" id="ARBA00022692"/>
    </source>
</evidence>
<comment type="similarity">
    <text evidence="9">Belongs to the MurJ/MviN family.</text>
</comment>
<evidence type="ECO:0008006" key="13">
    <source>
        <dbReference type="Google" id="ProtNLM"/>
    </source>
</evidence>
<feature type="transmembrane region" description="Helical" evidence="10">
    <location>
        <begin position="163"/>
        <end position="182"/>
    </location>
</feature>
<dbReference type="InterPro" id="IPR051050">
    <property type="entry name" value="Lipid_II_flippase_MurJ/MviN"/>
</dbReference>
<keyword evidence="6 10" id="KW-1133">Transmembrane helix</keyword>
<keyword evidence="4" id="KW-0133">Cell shape</keyword>
<keyword evidence="2" id="KW-1003">Cell membrane</keyword>
<organism evidence="11 12">
    <name type="scientific">Acinetobacter soli NIPH 2899</name>
    <dbReference type="NCBI Taxonomy" id="1217677"/>
    <lineage>
        <taxon>Bacteria</taxon>
        <taxon>Pseudomonadati</taxon>
        <taxon>Pseudomonadota</taxon>
        <taxon>Gammaproteobacteria</taxon>
        <taxon>Moraxellales</taxon>
        <taxon>Moraxellaceae</taxon>
        <taxon>Acinetobacter</taxon>
    </lineage>
</organism>
<sequence>MVCAGFNLISMYKKLLSSSALVLLIGLAVSALGFVKEMLVAYHFGVSSQIDVFYLALSVPLYLVSLYGSSINATIMPAYLQAKAEQTQALFFSEMMGLNLLFLVLLSGVCVAYSGLLQPFFLHATPEKNQQIITIGLLLAPMIVVQGLTSYFDSILNAEKRSLINNLFSLFIPLGTIVLLSIQQIPAALLLTCGWYLGFGLRLTGQYLTLRRQIAFQWQRPRSALFYKHRPLIQDFFWIVFSSAILGLLPVISNYLAGYLGDGQVASLNYATKLVSTGLMLVGIIINSVLFPHIAEQIVKDSAHGIREGLKLAALSFVVFALLLLPLYFFVEPIVALVFERGRFSAESTVQVAYILKYLLLYIPFYVPCVLLSRLVVSLRISRIFVLGNLISLILFFLSGAYWIVYLGKGIESLGWALMLVYLVSAVYLLTHIVLYRKRPQ</sequence>
<dbReference type="Proteomes" id="UP000018433">
    <property type="component" value="Unassembled WGS sequence"/>
</dbReference>
<evidence type="ECO:0000313" key="12">
    <source>
        <dbReference type="Proteomes" id="UP000018433"/>
    </source>
</evidence>
<dbReference type="Pfam" id="PF03023">
    <property type="entry name" value="MurJ"/>
    <property type="match status" value="1"/>
</dbReference>
<evidence type="ECO:0000256" key="8">
    <source>
        <dbReference type="ARBA" id="ARBA00060041"/>
    </source>
</evidence>
<comment type="caution">
    <text evidence="11">The sequence shown here is derived from an EMBL/GenBank/DDBJ whole genome shotgun (WGS) entry which is preliminary data.</text>
</comment>
<feature type="transmembrane region" description="Helical" evidence="10">
    <location>
        <begin position="270"/>
        <end position="291"/>
    </location>
</feature>
<dbReference type="PRINTS" id="PR01806">
    <property type="entry name" value="VIRFACTRMVIN"/>
</dbReference>
<evidence type="ECO:0000256" key="1">
    <source>
        <dbReference type="ARBA" id="ARBA00004651"/>
    </source>
</evidence>
<accession>A0ABP2UCN3</accession>
<keyword evidence="12" id="KW-1185">Reference proteome</keyword>
<evidence type="ECO:0000313" key="11">
    <source>
        <dbReference type="EMBL" id="ENV61530.1"/>
    </source>
</evidence>
<keyword evidence="5" id="KW-0573">Peptidoglycan synthesis</keyword>
<name>A0ABP2UCN3_9GAMM</name>
<feature type="transmembrane region" description="Helical" evidence="10">
    <location>
        <begin position="312"/>
        <end position="331"/>
    </location>
</feature>
<keyword evidence="3 10" id="KW-0812">Transmembrane</keyword>
<dbReference type="PANTHER" id="PTHR47019:SF1">
    <property type="entry name" value="LIPID II FLIPPASE MURJ"/>
    <property type="match status" value="1"/>
</dbReference>
<gene>
    <name evidence="11" type="ORF">F950_00803</name>
</gene>
<comment type="function">
    <text evidence="8">Involved in peptidoglycan biosynthesis. Transports lipid-linked peptidoglycan precursors from the inner to the outer leaflet of the cytoplasmic membrane.</text>
</comment>
<reference evidence="11 12" key="1">
    <citation type="submission" date="2013-02" db="EMBL/GenBank/DDBJ databases">
        <title>The Genome Sequence of Acinetobacter soli NIPH 2899.</title>
        <authorList>
            <consortium name="The Broad Institute Genome Sequencing Platform"/>
            <consortium name="The Broad Institute Genome Sequencing Center for Infectious Disease"/>
            <person name="Cerqueira G."/>
            <person name="Feldgarden M."/>
            <person name="Courvalin P."/>
            <person name="Perichon B."/>
            <person name="Grillot-Courvalin C."/>
            <person name="Clermont D."/>
            <person name="Rocha E."/>
            <person name="Yoon E.-J."/>
            <person name="Nemec A."/>
            <person name="Walker B."/>
            <person name="Young S.K."/>
            <person name="Zeng Q."/>
            <person name="Gargeya S."/>
            <person name="Fitzgerald M."/>
            <person name="Haas B."/>
            <person name="Abouelleil A."/>
            <person name="Alvarado L."/>
            <person name="Arachchi H.M."/>
            <person name="Berlin A.M."/>
            <person name="Chapman S.B."/>
            <person name="Dewar J."/>
            <person name="Goldberg J."/>
            <person name="Griggs A."/>
            <person name="Gujja S."/>
            <person name="Hansen M."/>
            <person name="Howarth C."/>
            <person name="Imamovic A."/>
            <person name="Larimer J."/>
            <person name="McCowan C."/>
            <person name="Murphy C."/>
            <person name="Neiman D."/>
            <person name="Pearson M."/>
            <person name="Priest M."/>
            <person name="Roberts A."/>
            <person name="Saif S."/>
            <person name="Shea T."/>
            <person name="Sisk P."/>
            <person name="Sykes S."/>
            <person name="Wortman J."/>
            <person name="Nusbaum C."/>
            <person name="Birren B."/>
        </authorList>
    </citation>
    <scope>NUCLEOTIDE SEQUENCE [LARGE SCALE GENOMIC DNA]</scope>
    <source>
        <strain evidence="11 12">NIPH 2899</strain>
    </source>
</reference>
<dbReference type="EMBL" id="APPV01000006">
    <property type="protein sequence ID" value="ENV61530.1"/>
    <property type="molecule type" value="Genomic_DNA"/>
</dbReference>
<keyword evidence="7 10" id="KW-0472">Membrane</keyword>
<feature type="transmembrane region" description="Helical" evidence="10">
    <location>
        <begin position="416"/>
        <end position="436"/>
    </location>
</feature>
<evidence type="ECO:0000256" key="2">
    <source>
        <dbReference type="ARBA" id="ARBA00022475"/>
    </source>
</evidence>
<evidence type="ECO:0000256" key="10">
    <source>
        <dbReference type="SAM" id="Phobius"/>
    </source>
</evidence>
<dbReference type="PANTHER" id="PTHR47019">
    <property type="entry name" value="LIPID II FLIPPASE MURJ"/>
    <property type="match status" value="1"/>
</dbReference>
<evidence type="ECO:0000256" key="4">
    <source>
        <dbReference type="ARBA" id="ARBA00022960"/>
    </source>
</evidence>
<evidence type="ECO:0000256" key="5">
    <source>
        <dbReference type="ARBA" id="ARBA00022984"/>
    </source>
</evidence>
<evidence type="ECO:0000256" key="7">
    <source>
        <dbReference type="ARBA" id="ARBA00023136"/>
    </source>
</evidence>
<evidence type="ECO:0000256" key="9">
    <source>
        <dbReference type="ARBA" id="ARBA00061532"/>
    </source>
</evidence>
<dbReference type="InterPro" id="IPR004268">
    <property type="entry name" value="MurJ"/>
</dbReference>
<feature type="transmembrane region" description="Helical" evidence="10">
    <location>
        <begin position="132"/>
        <end position="151"/>
    </location>
</feature>
<feature type="transmembrane region" description="Helical" evidence="10">
    <location>
        <begin position="384"/>
        <end position="404"/>
    </location>
</feature>
<protein>
    <recommendedName>
        <fullName evidence="13">Virulence factor MviN</fullName>
    </recommendedName>
</protein>
<comment type="subcellular location">
    <subcellularLocation>
        <location evidence="1">Cell membrane</location>
        <topology evidence="1">Multi-pass membrane protein</topology>
    </subcellularLocation>
</comment>
<feature type="transmembrane region" description="Helical" evidence="10">
    <location>
        <begin position="188"/>
        <end position="210"/>
    </location>
</feature>
<proteinExistence type="inferred from homology"/>
<feature type="transmembrane region" description="Helical" evidence="10">
    <location>
        <begin position="236"/>
        <end position="258"/>
    </location>
</feature>
<feature type="transmembrane region" description="Helical" evidence="10">
    <location>
        <begin position="100"/>
        <end position="120"/>
    </location>
</feature>